<feature type="transmembrane region" description="Helical" evidence="6">
    <location>
        <begin position="69"/>
        <end position="89"/>
    </location>
</feature>
<evidence type="ECO:0000313" key="8">
    <source>
        <dbReference type="RefSeq" id="XP_011495347.1"/>
    </source>
</evidence>
<dbReference type="PANTHER" id="PTHR12226:SF3">
    <property type="entry name" value="SOLUTE CARRIER FAMILY 66 MEMBER 3"/>
    <property type="match status" value="1"/>
</dbReference>
<evidence type="ECO:0000256" key="1">
    <source>
        <dbReference type="ARBA" id="ARBA00004141"/>
    </source>
</evidence>
<comment type="subcellular location">
    <subcellularLocation>
        <location evidence="1 5">Membrane</location>
        <topology evidence="1 5">Multi-pass membrane protein</topology>
    </subcellularLocation>
</comment>
<evidence type="ECO:0000313" key="7">
    <source>
        <dbReference type="Proteomes" id="UP000695007"/>
    </source>
</evidence>
<organism evidence="7 8">
    <name type="scientific">Ceratosolen solmsi marchali</name>
    <dbReference type="NCBI Taxonomy" id="326594"/>
    <lineage>
        <taxon>Eukaryota</taxon>
        <taxon>Metazoa</taxon>
        <taxon>Ecdysozoa</taxon>
        <taxon>Arthropoda</taxon>
        <taxon>Hexapoda</taxon>
        <taxon>Insecta</taxon>
        <taxon>Pterygota</taxon>
        <taxon>Neoptera</taxon>
        <taxon>Endopterygota</taxon>
        <taxon>Hymenoptera</taxon>
        <taxon>Apocrita</taxon>
        <taxon>Proctotrupomorpha</taxon>
        <taxon>Chalcidoidea</taxon>
        <taxon>Agaonidae</taxon>
        <taxon>Agaoninae</taxon>
        <taxon>Ceratosolen</taxon>
    </lineage>
</organism>
<feature type="transmembrane region" description="Helical" evidence="6">
    <location>
        <begin position="6"/>
        <end position="25"/>
    </location>
</feature>
<dbReference type="InterPro" id="IPR016817">
    <property type="entry name" value="MannP-dilichol_defect-1"/>
</dbReference>
<dbReference type="PIRSF" id="PIRSF023381">
    <property type="entry name" value="MannP-dilichol_defect-1p"/>
    <property type="match status" value="1"/>
</dbReference>
<sequence length="211" mass="23767">MSLNTLVRYLADGLSIATIGMCFVLKFPQIFKLLKNRSTTGISFKSLVLELISYSITTCYNYTNDYSLLSYLEYPIILLQEYILIYLVLNYMNLMNLQLLVASSAYFAIFIGLLTECLPKTILTFVMPMCTPISASSKVIQLMTIIRAKKADSVSPTTWAISTLSNLTRIFTIWMDSADMLLLGNFIISTALSASIMLAALYYKTDIVKRE</sequence>
<dbReference type="Gene3D" id="1.20.1280.290">
    <property type="match status" value="2"/>
</dbReference>
<feature type="transmembrane region" description="Helical" evidence="6">
    <location>
        <begin position="181"/>
        <end position="203"/>
    </location>
</feature>
<keyword evidence="7" id="KW-1185">Reference proteome</keyword>
<dbReference type="GO" id="GO:0016020">
    <property type="term" value="C:membrane"/>
    <property type="evidence" value="ECO:0007669"/>
    <property type="project" value="UniProtKB-SubCell"/>
</dbReference>
<feature type="transmembrane region" description="Helical" evidence="6">
    <location>
        <begin position="96"/>
        <end position="115"/>
    </location>
</feature>
<dbReference type="SMART" id="SM00679">
    <property type="entry name" value="CTNS"/>
    <property type="match status" value="2"/>
</dbReference>
<evidence type="ECO:0000256" key="6">
    <source>
        <dbReference type="SAM" id="Phobius"/>
    </source>
</evidence>
<evidence type="ECO:0000256" key="5">
    <source>
        <dbReference type="PIRNR" id="PIRNR023381"/>
    </source>
</evidence>
<evidence type="ECO:0000256" key="2">
    <source>
        <dbReference type="ARBA" id="ARBA00022692"/>
    </source>
</evidence>
<reference evidence="8" key="1">
    <citation type="submission" date="2025-08" db="UniProtKB">
        <authorList>
            <consortium name="RefSeq"/>
        </authorList>
    </citation>
    <scope>IDENTIFICATION</scope>
</reference>
<evidence type="ECO:0000256" key="4">
    <source>
        <dbReference type="ARBA" id="ARBA00023136"/>
    </source>
</evidence>
<protein>
    <recommendedName>
        <fullName evidence="5">Solute carrier family 66 member 3</fullName>
    </recommendedName>
</protein>
<dbReference type="Proteomes" id="UP000695007">
    <property type="component" value="Unplaced"/>
</dbReference>
<dbReference type="AlphaFoldDB" id="A0AAJ6VLR1"/>
<keyword evidence="4 5" id="KW-0472">Membrane</keyword>
<dbReference type="InterPro" id="IPR006603">
    <property type="entry name" value="PQ-loop_rpt"/>
</dbReference>
<dbReference type="Pfam" id="PF04193">
    <property type="entry name" value="PQ-loop"/>
    <property type="match status" value="1"/>
</dbReference>
<dbReference type="RefSeq" id="XP_011495347.1">
    <property type="nucleotide sequence ID" value="XM_011497045.1"/>
</dbReference>
<evidence type="ECO:0000256" key="3">
    <source>
        <dbReference type="ARBA" id="ARBA00022989"/>
    </source>
</evidence>
<keyword evidence="3 5" id="KW-1133">Transmembrane helix</keyword>
<dbReference type="KEGG" id="csol:105360205"/>
<keyword evidence="2 5" id="KW-0812">Transmembrane</keyword>
<accession>A0AAJ6VLR1</accession>
<gene>
    <name evidence="8" type="primary">LOC105360205</name>
</gene>
<dbReference type="GeneID" id="105360205"/>
<proteinExistence type="predicted"/>
<dbReference type="PANTHER" id="PTHR12226">
    <property type="entry name" value="MANNOSE-P-DOLICHOL UTILIZATION DEFECT 1 LEC35 -RELATED"/>
    <property type="match status" value="1"/>
</dbReference>
<name>A0AAJ6VLR1_9HYME</name>